<protein>
    <recommendedName>
        <fullName evidence="4">Ribosomally synthesized peptide with SipW-like signal peptide</fullName>
    </recommendedName>
</protein>
<dbReference type="Proteomes" id="UP000295573">
    <property type="component" value="Unassembled WGS sequence"/>
</dbReference>
<evidence type="ECO:0000313" key="3">
    <source>
        <dbReference type="Proteomes" id="UP000295573"/>
    </source>
</evidence>
<gene>
    <name evidence="2" type="ORF">EV646_10176</name>
</gene>
<dbReference type="AlphaFoldDB" id="A0A4R2IZI2"/>
<keyword evidence="3" id="KW-1185">Reference proteome</keyword>
<keyword evidence="1" id="KW-0732">Signal</keyword>
<name>A0A4R2IZI2_9ACTN</name>
<evidence type="ECO:0000256" key="1">
    <source>
        <dbReference type="SAM" id="SignalP"/>
    </source>
</evidence>
<evidence type="ECO:0008006" key="4">
    <source>
        <dbReference type="Google" id="ProtNLM"/>
    </source>
</evidence>
<organism evidence="2 3">
    <name type="scientific">Kribbella antiqua</name>
    <dbReference type="NCBI Taxonomy" id="2512217"/>
    <lineage>
        <taxon>Bacteria</taxon>
        <taxon>Bacillati</taxon>
        <taxon>Actinomycetota</taxon>
        <taxon>Actinomycetes</taxon>
        <taxon>Propionibacteriales</taxon>
        <taxon>Kribbellaceae</taxon>
        <taxon>Kribbella</taxon>
    </lineage>
</organism>
<comment type="caution">
    <text evidence="2">The sequence shown here is derived from an EMBL/GenBank/DDBJ whole genome shotgun (WGS) entry which is preliminary data.</text>
</comment>
<evidence type="ECO:0000313" key="2">
    <source>
        <dbReference type="EMBL" id="TCO51094.1"/>
    </source>
</evidence>
<feature type="chain" id="PRO_5020931761" description="Ribosomally synthesized peptide with SipW-like signal peptide" evidence="1">
    <location>
        <begin position="29"/>
        <end position="182"/>
    </location>
</feature>
<sequence>MFKILRKKRVFIPLAALAVLAVSGIAYAFWTTSGEGDATGTTGTSTAMTVTQNGVVSGMTPGSAAQPVNYTITNTASTPQYITSVTITKASVTYINASGTGTGTTAADHAAGAVAEVCTTADFAVVQPSAVGLDLPNGDSAFTRDAATTYQGRLSGTVQLRNTTSNQDDCKNTTINLTITAA</sequence>
<proteinExistence type="predicted"/>
<dbReference type="OrthoDB" id="3790885at2"/>
<dbReference type="RefSeq" id="WP_132142723.1">
    <property type="nucleotide sequence ID" value="NZ_SLWR01000001.1"/>
</dbReference>
<reference evidence="2 3" key="1">
    <citation type="journal article" date="2015" name="Stand. Genomic Sci.">
        <title>Genomic Encyclopedia of Bacterial and Archaeal Type Strains, Phase III: the genomes of soil and plant-associated and newly described type strains.</title>
        <authorList>
            <person name="Whitman W.B."/>
            <person name="Woyke T."/>
            <person name="Klenk H.P."/>
            <person name="Zhou Y."/>
            <person name="Lilburn T.G."/>
            <person name="Beck B.J."/>
            <person name="De Vos P."/>
            <person name="Vandamme P."/>
            <person name="Eisen J.A."/>
            <person name="Garrity G."/>
            <person name="Hugenholtz P."/>
            <person name="Kyrpides N.C."/>
        </authorList>
    </citation>
    <scope>NUCLEOTIDE SEQUENCE [LARGE SCALE GENOMIC DNA]</scope>
    <source>
        <strain evidence="2 3">VKM Ac-2541</strain>
    </source>
</reference>
<feature type="signal peptide" evidence="1">
    <location>
        <begin position="1"/>
        <end position="28"/>
    </location>
</feature>
<accession>A0A4R2IZI2</accession>
<dbReference type="EMBL" id="SLWR01000001">
    <property type="protein sequence ID" value="TCO51094.1"/>
    <property type="molecule type" value="Genomic_DNA"/>
</dbReference>